<evidence type="ECO:0000256" key="2">
    <source>
        <dbReference type="SAM" id="SignalP"/>
    </source>
</evidence>
<dbReference type="HOGENOM" id="CLU_796242_0_0_3"/>
<feature type="region of interest" description="Disordered" evidence="1">
    <location>
        <begin position="312"/>
        <end position="335"/>
    </location>
</feature>
<dbReference type="Proteomes" id="UP000008206">
    <property type="component" value="Plasmid Cy782202"/>
</dbReference>
<dbReference type="KEGG" id="cyj:Cyan7822_6283"/>
<evidence type="ECO:0000313" key="3">
    <source>
        <dbReference type="EMBL" id="ADN18083.1"/>
    </source>
</evidence>
<evidence type="ECO:0000313" key="4">
    <source>
        <dbReference type="Proteomes" id="UP000008206"/>
    </source>
</evidence>
<sequence>MNRVFLLLLLLLFDASPLMAATLPSNTSTSSDTNPFSILFGNNTSVISQIQATLPTGISVVSGVLGLPNPSTYLSQILTLLESTQKQTTFSNNNTNGSFASNLENLDDSQDSLIYDIVYDGNIIYNVDENGNYTETVVPPYSLENSYFRNGISEIASNSGLELGVSETSQQKILDELIKASNNENSSNAASNQSGNLADESNQVSSNIELLANSVDGLATDSIALADQSQLTDTSFQILRNISGQIALEAGQNSQISQQFHQIGQILAKQTEQNRENSKQMVAQQQVATQLLQTSKQEQILQALQTTTQAQQLKSSTEQNTRENREKQAALNTASSVSGILMIPGTQQ</sequence>
<name>E0UMA3_GLOV7</name>
<keyword evidence="3" id="KW-0614">Plasmid</keyword>
<organism evidence="3 4">
    <name type="scientific">Gloeothece verrucosa (strain PCC 7822)</name>
    <name type="common">Cyanothece sp. (strain PCC 7822)</name>
    <dbReference type="NCBI Taxonomy" id="497965"/>
    <lineage>
        <taxon>Bacteria</taxon>
        <taxon>Bacillati</taxon>
        <taxon>Cyanobacteriota</taxon>
        <taxon>Cyanophyceae</taxon>
        <taxon>Oscillatoriophycideae</taxon>
        <taxon>Chroococcales</taxon>
        <taxon>Aphanothecaceae</taxon>
        <taxon>Gloeothece</taxon>
        <taxon>Gloeothece verrucosa</taxon>
    </lineage>
</organism>
<protein>
    <submittedName>
        <fullName evidence="3">Uncharacterized protein</fullName>
    </submittedName>
</protein>
<keyword evidence="2" id="KW-0732">Signal</keyword>
<dbReference type="RefSeq" id="WP_013334831.1">
    <property type="nucleotide sequence ID" value="NC_014534.1"/>
</dbReference>
<feature type="signal peptide" evidence="2">
    <location>
        <begin position="1"/>
        <end position="20"/>
    </location>
</feature>
<feature type="chain" id="PRO_5003141383" evidence="2">
    <location>
        <begin position="21"/>
        <end position="348"/>
    </location>
</feature>
<keyword evidence="4" id="KW-1185">Reference proteome</keyword>
<proteinExistence type="predicted"/>
<geneLocation type="plasmid" evidence="3 4">
    <name>Cy782202</name>
</geneLocation>
<dbReference type="AlphaFoldDB" id="E0UMA3"/>
<accession>E0UMA3</accession>
<evidence type="ECO:0000256" key="1">
    <source>
        <dbReference type="SAM" id="MobiDB-lite"/>
    </source>
</evidence>
<gene>
    <name evidence="3" type="ordered locus">Cyan7822_6283</name>
</gene>
<dbReference type="EMBL" id="CP002200">
    <property type="protein sequence ID" value="ADN18083.1"/>
    <property type="molecule type" value="Genomic_DNA"/>
</dbReference>
<reference evidence="4" key="1">
    <citation type="journal article" date="2011" name="MBio">
        <title>Novel metabolic attributes of the genus Cyanothece, comprising a group of unicellular nitrogen-fixing Cyanobacteria.</title>
        <authorList>
            <person name="Bandyopadhyay A."/>
            <person name="Elvitigala T."/>
            <person name="Welsh E."/>
            <person name="Stockel J."/>
            <person name="Liberton M."/>
            <person name="Min H."/>
            <person name="Sherman L.A."/>
            <person name="Pakrasi H.B."/>
        </authorList>
    </citation>
    <scope>NUCLEOTIDE SEQUENCE [LARGE SCALE GENOMIC DNA]</scope>
    <source>
        <strain evidence="4">PCC 7822</strain>
        <plasmid evidence="4">Cy782202</plasmid>
    </source>
</reference>